<dbReference type="InterPro" id="IPR023827">
    <property type="entry name" value="Peptidase_S8_Asp-AS"/>
</dbReference>
<comment type="caution">
    <text evidence="2">Lacks conserved residue(s) required for the propagation of feature annotation.</text>
</comment>
<reference evidence="5 6" key="1">
    <citation type="submission" date="2019-05" db="EMBL/GenBank/DDBJ databases">
        <title>Emergence of the Ug99 lineage of the wheat stem rust pathogen through somatic hybridization.</title>
        <authorList>
            <person name="Li F."/>
            <person name="Upadhyaya N.M."/>
            <person name="Sperschneider J."/>
            <person name="Matny O."/>
            <person name="Nguyen-Phuc H."/>
            <person name="Mago R."/>
            <person name="Raley C."/>
            <person name="Miller M.E."/>
            <person name="Silverstein K.A.T."/>
            <person name="Henningsen E."/>
            <person name="Hirsch C.D."/>
            <person name="Visser B."/>
            <person name="Pretorius Z.A."/>
            <person name="Steffenson B.J."/>
            <person name="Schwessinger B."/>
            <person name="Dodds P.N."/>
            <person name="Figueroa M."/>
        </authorList>
    </citation>
    <scope>NUCLEOTIDE SEQUENCE [LARGE SCALE GENOMIC DNA]</scope>
    <source>
        <strain evidence="5 6">Ug99</strain>
    </source>
</reference>
<gene>
    <name evidence="5" type="ORF">PGTUg99_018962</name>
</gene>
<accession>A0A5B0RKV1</accession>
<dbReference type="Proteomes" id="UP000325313">
    <property type="component" value="Unassembled WGS sequence"/>
</dbReference>
<evidence type="ECO:0000313" key="5">
    <source>
        <dbReference type="EMBL" id="KAA1126470.1"/>
    </source>
</evidence>
<evidence type="ECO:0000313" key="6">
    <source>
        <dbReference type="Proteomes" id="UP000325313"/>
    </source>
</evidence>
<evidence type="ECO:0000256" key="1">
    <source>
        <dbReference type="ARBA" id="ARBA00022801"/>
    </source>
</evidence>
<proteinExistence type="inferred from homology"/>
<evidence type="ECO:0000256" key="4">
    <source>
        <dbReference type="SAM" id="SignalP"/>
    </source>
</evidence>
<feature type="compositionally biased region" description="Basic and acidic residues" evidence="3">
    <location>
        <begin position="202"/>
        <end position="211"/>
    </location>
</feature>
<dbReference type="GO" id="GO:0006508">
    <property type="term" value="P:proteolysis"/>
    <property type="evidence" value="ECO:0007669"/>
    <property type="project" value="InterPro"/>
</dbReference>
<feature type="signal peptide" evidence="4">
    <location>
        <begin position="1"/>
        <end position="23"/>
    </location>
</feature>
<dbReference type="AlphaFoldDB" id="A0A5B0RKV1"/>
<dbReference type="EMBL" id="VDEP01000171">
    <property type="protein sequence ID" value="KAA1126470.1"/>
    <property type="molecule type" value="Genomic_DNA"/>
</dbReference>
<protein>
    <recommendedName>
        <fullName evidence="7">Peptidase S8/S53 domain-containing protein</fullName>
    </recommendedName>
</protein>
<feature type="region of interest" description="Disordered" evidence="3">
    <location>
        <begin position="186"/>
        <end position="239"/>
    </location>
</feature>
<dbReference type="GO" id="GO:0004252">
    <property type="term" value="F:serine-type endopeptidase activity"/>
    <property type="evidence" value="ECO:0007669"/>
    <property type="project" value="InterPro"/>
</dbReference>
<dbReference type="PROSITE" id="PS51892">
    <property type="entry name" value="SUBTILASE"/>
    <property type="match status" value="1"/>
</dbReference>
<dbReference type="Gene3D" id="3.40.50.200">
    <property type="entry name" value="Peptidase S8/S53 domain"/>
    <property type="match status" value="1"/>
</dbReference>
<dbReference type="InterPro" id="IPR036852">
    <property type="entry name" value="Peptidase_S8/S53_dom_sf"/>
</dbReference>
<dbReference type="PROSITE" id="PS00136">
    <property type="entry name" value="SUBTILASE_ASP"/>
    <property type="match status" value="1"/>
</dbReference>
<comment type="caution">
    <text evidence="5">The sequence shown here is derived from an EMBL/GenBank/DDBJ whole genome shotgun (WGS) entry which is preliminary data.</text>
</comment>
<dbReference type="Gene3D" id="3.30.70.80">
    <property type="entry name" value="Peptidase S8 propeptide/proteinase inhibitor I9"/>
    <property type="match status" value="1"/>
</dbReference>
<keyword evidence="1" id="KW-0378">Hydrolase</keyword>
<dbReference type="InterPro" id="IPR037045">
    <property type="entry name" value="S8pro/Inhibitor_I9_sf"/>
</dbReference>
<name>A0A5B0RKV1_PUCGR</name>
<evidence type="ECO:0008006" key="7">
    <source>
        <dbReference type="Google" id="ProtNLM"/>
    </source>
</evidence>
<comment type="similarity">
    <text evidence="2">Belongs to the peptidase S8 family.</text>
</comment>
<feature type="chain" id="PRO_5023137905" description="Peptidase S8/S53 domain-containing protein" evidence="4">
    <location>
        <begin position="24"/>
        <end position="239"/>
    </location>
</feature>
<dbReference type="SUPFAM" id="SSF52743">
    <property type="entry name" value="Subtilisin-like"/>
    <property type="match status" value="1"/>
</dbReference>
<keyword evidence="4" id="KW-0732">Signal</keyword>
<evidence type="ECO:0000256" key="3">
    <source>
        <dbReference type="SAM" id="MobiDB-lite"/>
    </source>
</evidence>
<sequence length="239" mass="26541">MVPASRWYLFFFATLATLNFIKAANQNASPSFLPKRYLVSLNRDKSTSLEDFKAHLDSKGVQHEVVLDMTKVLPDVFYGLSVRLSDEDDLHHLENSAHVEKISQVEKIRRAGTFDERIVDAPINSTPSLFPPQVQSRITELHKMGIYGKGVKVALIDSGVDCSHPALGKGFGPGFKIAFGKNYATDDDDDESGESDSANHSVEPHGLEPRAMHLATRKNKQEKKKKKKNDSPCTQCTVS</sequence>
<feature type="compositionally biased region" description="Basic residues" evidence="3">
    <location>
        <begin position="215"/>
        <end position="228"/>
    </location>
</feature>
<evidence type="ECO:0000256" key="2">
    <source>
        <dbReference type="PROSITE-ProRule" id="PRU01240"/>
    </source>
</evidence>
<organism evidence="5 6">
    <name type="scientific">Puccinia graminis f. sp. tritici</name>
    <dbReference type="NCBI Taxonomy" id="56615"/>
    <lineage>
        <taxon>Eukaryota</taxon>
        <taxon>Fungi</taxon>
        <taxon>Dikarya</taxon>
        <taxon>Basidiomycota</taxon>
        <taxon>Pucciniomycotina</taxon>
        <taxon>Pucciniomycetes</taxon>
        <taxon>Pucciniales</taxon>
        <taxon>Pucciniaceae</taxon>
        <taxon>Puccinia</taxon>
    </lineage>
</organism>